<feature type="transmembrane region" description="Helical" evidence="1">
    <location>
        <begin position="218"/>
        <end position="238"/>
    </location>
</feature>
<gene>
    <name evidence="2" type="ORF">GS398_06315</name>
</gene>
<accession>A0A7K1XV69</accession>
<feature type="transmembrane region" description="Helical" evidence="1">
    <location>
        <begin position="60"/>
        <end position="79"/>
    </location>
</feature>
<evidence type="ECO:0000313" key="3">
    <source>
        <dbReference type="Proteomes" id="UP000451233"/>
    </source>
</evidence>
<feature type="transmembrane region" description="Helical" evidence="1">
    <location>
        <begin position="244"/>
        <end position="264"/>
    </location>
</feature>
<feature type="transmembrane region" description="Helical" evidence="1">
    <location>
        <begin position="154"/>
        <end position="175"/>
    </location>
</feature>
<name>A0A7K1XV69_9SPHI</name>
<keyword evidence="1" id="KW-1133">Transmembrane helix</keyword>
<dbReference type="RefSeq" id="WP_160905847.1">
    <property type="nucleotide sequence ID" value="NZ_WVHS01000001.1"/>
</dbReference>
<sequence>MKSRFLFPPVFKVIGWILALPGLVLGYLNVEHNFRFSFLQWGRPETSTIAPGTFNFTDEAAITMVIFGLIFVAFSKRKIEDELVSRLRMDALYWSILINSLIYFVLGLVSDADLINYNICTPILIFIIRFNYLLHFKKDTFVVNTPRFLPYKPWRILAVAVAIVSLLVIILSSVFEYNLISEGMLDVIYYTLFGSLLVWTYSLNSFEDELTMQHRLDSMYLAVLINYSLLLVATYAVYSLSFLIILVINLISTLLIFVVLFSYYSMRNRLKEEKQLLGGFAI</sequence>
<feature type="transmembrane region" description="Helical" evidence="1">
    <location>
        <begin position="115"/>
        <end position="134"/>
    </location>
</feature>
<comment type="caution">
    <text evidence="2">The sequence shown here is derived from an EMBL/GenBank/DDBJ whole genome shotgun (WGS) entry which is preliminary data.</text>
</comment>
<dbReference type="AlphaFoldDB" id="A0A7K1XV69"/>
<protein>
    <submittedName>
        <fullName evidence="2">Uncharacterized protein</fullName>
    </submittedName>
</protein>
<evidence type="ECO:0000256" key="1">
    <source>
        <dbReference type="SAM" id="Phobius"/>
    </source>
</evidence>
<dbReference type="EMBL" id="WVHS01000001">
    <property type="protein sequence ID" value="MXV14905.1"/>
    <property type="molecule type" value="Genomic_DNA"/>
</dbReference>
<keyword evidence="3" id="KW-1185">Reference proteome</keyword>
<feature type="transmembrane region" description="Helical" evidence="1">
    <location>
        <begin position="9"/>
        <end position="28"/>
    </location>
</feature>
<keyword evidence="1" id="KW-0812">Transmembrane</keyword>
<feature type="transmembrane region" description="Helical" evidence="1">
    <location>
        <begin position="187"/>
        <end position="206"/>
    </location>
</feature>
<proteinExistence type="predicted"/>
<reference evidence="2 3" key="1">
    <citation type="submission" date="2019-11" db="EMBL/GenBank/DDBJ databases">
        <title>Pedobacter sp. HMF7056 Genome sequencing and assembly.</title>
        <authorList>
            <person name="Kang H."/>
            <person name="Kim H."/>
            <person name="Joh K."/>
        </authorList>
    </citation>
    <scope>NUCLEOTIDE SEQUENCE [LARGE SCALE GENOMIC DNA]</scope>
    <source>
        <strain evidence="2 3">HMF7056</strain>
    </source>
</reference>
<organism evidence="2 3">
    <name type="scientific">Hufsiella ginkgonis</name>
    <dbReference type="NCBI Taxonomy" id="2695274"/>
    <lineage>
        <taxon>Bacteria</taxon>
        <taxon>Pseudomonadati</taxon>
        <taxon>Bacteroidota</taxon>
        <taxon>Sphingobacteriia</taxon>
        <taxon>Sphingobacteriales</taxon>
        <taxon>Sphingobacteriaceae</taxon>
        <taxon>Hufsiella</taxon>
    </lineage>
</organism>
<dbReference type="Proteomes" id="UP000451233">
    <property type="component" value="Unassembled WGS sequence"/>
</dbReference>
<feature type="transmembrane region" description="Helical" evidence="1">
    <location>
        <begin position="91"/>
        <end position="109"/>
    </location>
</feature>
<keyword evidence="1" id="KW-0472">Membrane</keyword>
<evidence type="ECO:0000313" key="2">
    <source>
        <dbReference type="EMBL" id="MXV14905.1"/>
    </source>
</evidence>